<sequence length="70" mass="7747">MPLFTLIAYKVNNAQTVRAGETVKQHGYATEPVNNVFVIANVNYQSPGTKRAPWACSTHQKTARLNACVR</sequence>
<gene>
    <name evidence="1" type="ORF">AB6T85_15415</name>
</gene>
<reference evidence="1 2" key="1">
    <citation type="submission" date="2024-07" db="EMBL/GenBank/DDBJ databases">
        <authorList>
            <person name="Hebao G."/>
        </authorList>
    </citation>
    <scope>NUCLEOTIDE SEQUENCE [LARGE SCALE GENOMIC DNA]</scope>
    <source>
        <strain evidence="1 2">ACCC 02193</strain>
    </source>
</reference>
<protein>
    <submittedName>
        <fullName evidence="1">Uncharacterized protein</fullName>
    </submittedName>
</protein>
<keyword evidence="2" id="KW-1185">Reference proteome</keyword>
<evidence type="ECO:0000313" key="2">
    <source>
        <dbReference type="Proteomes" id="UP001565243"/>
    </source>
</evidence>
<dbReference type="EMBL" id="JBGFFX010000009">
    <property type="protein sequence ID" value="MEY8771787.1"/>
    <property type="molecule type" value="Genomic_DNA"/>
</dbReference>
<accession>A0ABV4EA31</accession>
<comment type="caution">
    <text evidence="1">The sequence shown here is derived from an EMBL/GenBank/DDBJ whole genome shotgun (WGS) entry which is preliminary data.</text>
</comment>
<organism evidence="1 2">
    <name type="scientific">Erwinia aeris</name>
    <dbReference type="NCBI Taxonomy" id="3239803"/>
    <lineage>
        <taxon>Bacteria</taxon>
        <taxon>Pseudomonadati</taxon>
        <taxon>Pseudomonadota</taxon>
        <taxon>Gammaproteobacteria</taxon>
        <taxon>Enterobacterales</taxon>
        <taxon>Erwiniaceae</taxon>
        <taxon>Erwinia</taxon>
    </lineage>
</organism>
<dbReference type="Proteomes" id="UP001565243">
    <property type="component" value="Unassembled WGS sequence"/>
</dbReference>
<dbReference type="RefSeq" id="WP_253454483.1">
    <property type="nucleotide sequence ID" value="NZ_JBGFFX010000009.1"/>
</dbReference>
<proteinExistence type="predicted"/>
<name>A0ABV4EA31_9GAMM</name>
<evidence type="ECO:0000313" key="1">
    <source>
        <dbReference type="EMBL" id="MEY8771787.1"/>
    </source>
</evidence>